<evidence type="ECO:0000256" key="11">
    <source>
        <dbReference type="ARBA" id="ARBA00023098"/>
    </source>
</evidence>
<dbReference type="InterPro" id="IPR003758">
    <property type="entry name" value="LpxK"/>
</dbReference>
<comment type="catalytic activity">
    <reaction evidence="13">
        <text>a lipid A disaccharide + ATP = a lipid IVA + ADP + H(+)</text>
        <dbReference type="Rhea" id="RHEA:67840"/>
        <dbReference type="ChEBI" id="CHEBI:15378"/>
        <dbReference type="ChEBI" id="CHEBI:30616"/>
        <dbReference type="ChEBI" id="CHEBI:176343"/>
        <dbReference type="ChEBI" id="CHEBI:176425"/>
        <dbReference type="ChEBI" id="CHEBI:456216"/>
        <dbReference type="EC" id="2.7.1.130"/>
    </reaction>
</comment>
<evidence type="ECO:0000313" key="15">
    <source>
        <dbReference type="Proteomes" id="UP000539372"/>
    </source>
</evidence>
<evidence type="ECO:0000256" key="9">
    <source>
        <dbReference type="ARBA" id="ARBA00022777"/>
    </source>
</evidence>
<dbReference type="Pfam" id="PF02606">
    <property type="entry name" value="LpxK"/>
    <property type="match status" value="1"/>
</dbReference>
<dbReference type="PANTHER" id="PTHR42724">
    <property type="entry name" value="TETRAACYLDISACCHARIDE 4'-KINASE"/>
    <property type="match status" value="1"/>
</dbReference>
<dbReference type="AlphaFoldDB" id="A0A7Y0E1A8"/>
<dbReference type="NCBIfam" id="TIGR00682">
    <property type="entry name" value="lpxK"/>
    <property type="match status" value="1"/>
</dbReference>
<evidence type="ECO:0000256" key="7">
    <source>
        <dbReference type="ARBA" id="ARBA00022679"/>
    </source>
</evidence>
<comment type="similarity">
    <text evidence="13">Belongs to the LpxK family.</text>
</comment>
<proteinExistence type="inferred from homology"/>
<keyword evidence="11 13" id="KW-0443">Lipid metabolism</keyword>
<dbReference type="EC" id="2.7.1.130" evidence="3 13"/>
<dbReference type="PANTHER" id="PTHR42724:SF1">
    <property type="entry name" value="TETRAACYLDISACCHARIDE 4'-KINASE, MITOCHONDRIAL-RELATED"/>
    <property type="match status" value="1"/>
</dbReference>
<feature type="binding site" evidence="13">
    <location>
        <begin position="53"/>
        <end position="60"/>
    </location>
    <ligand>
        <name>ATP</name>
        <dbReference type="ChEBI" id="CHEBI:30616"/>
    </ligand>
</feature>
<reference evidence="14 15" key="1">
    <citation type="submission" date="2020-04" db="EMBL/GenBank/DDBJ databases">
        <title>Rhodospirillaceae bacterium KN72 isolated from deep sea.</title>
        <authorList>
            <person name="Zhang D.-C."/>
        </authorList>
    </citation>
    <scope>NUCLEOTIDE SEQUENCE [LARGE SCALE GENOMIC DNA]</scope>
    <source>
        <strain evidence="14 15">KN72</strain>
    </source>
</reference>
<dbReference type="GO" id="GO:0005524">
    <property type="term" value="F:ATP binding"/>
    <property type="evidence" value="ECO:0007669"/>
    <property type="project" value="UniProtKB-UniRule"/>
</dbReference>
<evidence type="ECO:0000256" key="2">
    <source>
        <dbReference type="ARBA" id="ARBA00004870"/>
    </source>
</evidence>
<accession>A0A7Y0E1A8</accession>
<dbReference type="GO" id="GO:0009245">
    <property type="term" value="P:lipid A biosynthetic process"/>
    <property type="evidence" value="ECO:0007669"/>
    <property type="project" value="UniProtKB-UniRule"/>
</dbReference>
<keyword evidence="9 13" id="KW-0418">Kinase</keyword>
<evidence type="ECO:0000256" key="3">
    <source>
        <dbReference type="ARBA" id="ARBA00012071"/>
    </source>
</evidence>
<evidence type="ECO:0000256" key="13">
    <source>
        <dbReference type="HAMAP-Rule" id="MF_00409"/>
    </source>
</evidence>
<gene>
    <name evidence="13 14" type="primary">lpxK</name>
    <name evidence="14" type="ORF">HH303_12985</name>
</gene>
<evidence type="ECO:0000256" key="6">
    <source>
        <dbReference type="ARBA" id="ARBA00022556"/>
    </source>
</evidence>
<keyword evidence="15" id="KW-1185">Reference proteome</keyword>
<comment type="caution">
    <text evidence="14">The sequence shown here is derived from an EMBL/GenBank/DDBJ whole genome shotgun (WGS) entry which is preliminary data.</text>
</comment>
<protein>
    <recommendedName>
        <fullName evidence="4 13">Tetraacyldisaccharide 4'-kinase</fullName>
        <ecNumber evidence="3 13">2.7.1.130</ecNumber>
    </recommendedName>
    <alternativeName>
        <fullName evidence="12 13">Lipid A 4'-kinase</fullName>
    </alternativeName>
</protein>
<dbReference type="EMBL" id="JABBNT010000003">
    <property type="protein sequence ID" value="NMM45402.1"/>
    <property type="molecule type" value="Genomic_DNA"/>
</dbReference>
<sequence length="324" mass="34826">MRPPAFWFDRQPGLAARLLTPLSCLWQIGGRINARRSEPFRAERPVICIGNVNLGGTGKTPVAIEVGRALVAAGAYPHFISRGYGGALTARTTRVEPERHSALDVGDEPLLLARTAPTWIGADRVTSAKAAVAAGASHLILDDGFQNNSLIKDRSFLVVDSAIGFGNGCVVPAGPLRERVEDALSRADAVILLGDGPAPGAIESRKIPCFRGRLTPDRPETLPVGSRVMAFAGIGRPEKFFATLRDMHLDIVATRAFPDHHRYSEADTSAILAESQRLQAIAVTTEKDFVKLPPVIQNRILAVGVHVTWHDATPVSLISFATNQ</sequence>
<evidence type="ECO:0000256" key="1">
    <source>
        <dbReference type="ARBA" id="ARBA00002274"/>
    </source>
</evidence>
<comment type="pathway">
    <text evidence="2 13">Glycolipid biosynthesis; lipid IV(A) biosynthesis; lipid IV(A) from (3R)-3-hydroxytetradecanoyl-[acyl-carrier-protein] and UDP-N-acetyl-alpha-D-glucosamine: step 6/6.</text>
</comment>
<dbReference type="GO" id="GO:0009029">
    <property type="term" value="F:lipid-A 4'-kinase activity"/>
    <property type="evidence" value="ECO:0007669"/>
    <property type="project" value="UniProtKB-UniRule"/>
</dbReference>
<dbReference type="RefSeq" id="WP_169625742.1">
    <property type="nucleotide sequence ID" value="NZ_JABBNT010000003.1"/>
</dbReference>
<organism evidence="14 15">
    <name type="scientific">Pacificispira spongiicola</name>
    <dbReference type="NCBI Taxonomy" id="2729598"/>
    <lineage>
        <taxon>Bacteria</taxon>
        <taxon>Pseudomonadati</taxon>
        <taxon>Pseudomonadota</taxon>
        <taxon>Alphaproteobacteria</taxon>
        <taxon>Rhodospirillales</taxon>
        <taxon>Rhodospirillaceae</taxon>
        <taxon>Pacificispira</taxon>
    </lineage>
</organism>
<evidence type="ECO:0000313" key="14">
    <source>
        <dbReference type="EMBL" id="NMM45402.1"/>
    </source>
</evidence>
<keyword evidence="10 13" id="KW-0067">ATP-binding</keyword>
<comment type="function">
    <text evidence="1 13">Transfers the gamma-phosphate of ATP to the 4'-position of a tetraacyldisaccharide 1-phosphate intermediate (termed DS-1-P) to form tetraacyldisaccharide 1,4'-bis-phosphate (lipid IVA).</text>
</comment>
<evidence type="ECO:0000256" key="4">
    <source>
        <dbReference type="ARBA" id="ARBA00016436"/>
    </source>
</evidence>
<dbReference type="Proteomes" id="UP000539372">
    <property type="component" value="Unassembled WGS sequence"/>
</dbReference>
<keyword evidence="5 13" id="KW-0444">Lipid biosynthesis</keyword>
<dbReference type="GO" id="GO:0009244">
    <property type="term" value="P:lipopolysaccharide core region biosynthetic process"/>
    <property type="evidence" value="ECO:0007669"/>
    <property type="project" value="TreeGrafter"/>
</dbReference>
<keyword evidence="8 13" id="KW-0547">Nucleotide-binding</keyword>
<dbReference type="HAMAP" id="MF_00409">
    <property type="entry name" value="LpxK"/>
    <property type="match status" value="1"/>
</dbReference>
<dbReference type="UniPathway" id="UPA00359">
    <property type="reaction ID" value="UER00482"/>
</dbReference>
<dbReference type="GO" id="GO:0005886">
    <property type="term" value="C:plasma membrane"/>
    <property type="evidence" value="ECO:0007669"/>
    <property type="project" value="TreeGrafter"/>
</dbReference>
<name>A0A7Y0E1A8_9PROT</name>
<keyword evidence="7 13" id="KW-0808">Transferase</keyword>
<evidence type="ECO:0000256" key="5">
    <source>
        <dbReference type="ARBA" id="ARBA00022516"/>
    </source>
</evidence>
<evidence type="ECO:0000256" key="12">
    <source>
        <dbReference type="ARBA" id="ARBA00029757"/>
    </source>
</evidence>
<keyword evidence="6 13" id="KW-0441">Lipid A biosynthesis</keyword>
<evidence type="ECO:0000256" key="10">
    <source>
        <dbReference type="ARBA" id="ARBA00022840"/>
    </source>
</evidence>
<evidence type="ECO:0000256" key="8">
    <source>
        <dbReference type="ARBA" id="ARBA00022741"/>
    </source>
</evidence>